<protein>
    <submittedName>
        <fullName evidence="3">LSR</fullName>
    </submittedName>
</protein>
<evidence type="ECO:0000313" key="3">
    <source>
        <dbReference type="WBParaSite" id="ALUE_0000508001-mRNA-1"/>
    </source>
</evidence>
<evidence type="ECO:0000313" key="2">
    <source>
        <dbReference type="Proteomes" id="UP000036681"/>
    </source>
</evidence>
<feature type="region of interest" description="Disordered" evidence="1">
    <location>
        <begin position="1"/>
        <end position="22"/>
    </location>
</feature>
<evidence type="ECO:0000256" key="1">
    <source>
        <dbReference type="SAM" id="MobiDB-lite"/>
    </source>
</evidence>
<reference evidence="3" key="1">
    <citation type="submission" date="2017-02" db="UniProtKB">
        <authorList>
            <consortium name="WormBaseParasite"/>
        </authorList>
    </citation>
    <scope>IDENTIFICATION</scope>
</reference>
<name>A0A0M3HRT6_ASCLU</name>
<keyword evidence="2" id="KW-1185">Reference proteome</keyword>
<dbReference type="AlphaFoldDB" id="A0A0M3HRT6"/>
<sequence>MDVYRRSRSQGRLPSQVSPPYREYDNSGYDYFFDRPVERSHRSRSLDNRRDFQVDDYLDDVDERSFQRIAYQHTTVPKRNYEYQPYLNVNTQFGNEPRPVYHEDVYLDQLSPIDSRQKQAYSSRVAAEYDWGALDRSIRNYRGESATLPARRYPPSHQSKFQAMSPRSGGGSSKKHNLMGFFSDDRQRARRTAPTPKPNDIYGHKSEGGRVQTLSYEDTHESFAAPASGYSHQRSYHHESRSYGGNTAGTASGGYPGGPMPLTKGGTYGNERSIYANRYGSDEQKYYKIHCCCMSFRWPPWRYEEVEPPQPMYRHQ</sequence>
<accession>A0A0M3HRT6</accession>
<proteinExistence type="predicted"/>
<feature type="region of interest" description="Disordered" evidence="1">
    <location>
        <begin position="148"/>
        <end position="208"/>
    </location>
</feature>
<organism evidence="2 3">
    <name type="scientific">Ascaris lumbricoides</name>
    <name type="common">Giant roundworm</name>
    <dbReference type="NCBI Taxonomy" id="6252"/>
    <lineage>
        <taxon>Eukaryota</taxon>
        <taxon>Metazoa</taxon>
        <taxon>Ecdysozoa</taxon>
        <taxon>Nematoda</taxon>
        <taxon>Chromadorea</taxon>
        <taxon>Rhabditida</taxon>
        <taxon>Spirurina</taxon>
        <taxon>Ascaridomorpha</taxon>
        <taxon>Ascaridoidea</taxon>
        <taxon>Ascarididae</taxon>
        <taxon>Ascaris</taxon>
    </lineage>
</organism>
<dbReference type="Proteomes" id="UP000036681">
    <property type="component" value="Unplaced"/>
</dbReference>
<dbReference type="WBParaSite" id="ALUE_0000508001-mRNA-1">
    <property type="protein sequence ID" value="ALUE_0000508001-mRNA-1"/>
    <property type="gene ID" value="ALUE_0000508001"/>
</dbReference>